<dbReference type="SMART" id="SM01152">
    <property type="entry name" value="DUF167"/>
    <property type="match status" value="1"/>
</dbReference>
<reference evidence="4" key="2">
    <citation type="journal article" date="2016" name="Genome Announc.">
        <title>Draft Genome Sequences of Two Novel Amoeba-Resistant Intranuclear Bacteria, 'Candidatus Berkiella cookevillensis' and 'Candidatus Berkiella aquae'.</title>
        <authorList>
            <person name="Mehari Y.T."/>
            <person name="Arivett B.A."/>
            <person name="Farone A.L."/>
            <person name="Gunderson J.H."/>
            <person name="Farone M.B."/>
        </authorList>
    </citation>
    <scope>NUCLEOTIDE SEQUENCE</scope>
    <source>
        <strain evidence="4">HT99</strain>
    </source>
</reference>
<dbReference type="OrthoDB" id="9800587at2"/>
<dbReference type="InterPro" id="IPR036591">
    <property type="entry name" value="YggU-like_sf"/>
</dbReference>
<evidence type="ECO:0000256" key="1">
    <source>
        <dbReference type="ARBA" id="ARBA00010364"/>
    </source>
</evidence>
<dbReference type="AlphaFoldDB" id="A0A0Q9Z0Z9"/>
<dbReference type="STRING" id="295108.HT99x_00603"/>
<name>A0A0Q9Z0Z9_9GAMM</name>
<dbReference type="PANTHER" id="PTHR13420">
    <property type="entry name" value="UPF0235 PROTEIN C15ORF40"/>
    <property type="match status" value="1"/>
</dbReference>
<evidence type="ECO:0000313" key="3">
    <source>
        <dbReference type="EMBL" id="KRG22184.1"/>
    </source>
</evidence>
<gene>
    <name evidence="3" type="ORF">HT99x_00603</name>
    <name evidence="4" type="ORF">HT99x_014325</name>
</gene>
<dbReference type="Gene3D" id="3.30.1200.10">
    <property type="entry name" value="YggU-like"/>
    <property type="match status" value="1"/>
</dbReference>
<comment type="similarity">
    <text evidence="1 2">Belongs to the UPF0235 family.</text>
</comment>
<reference evidence="3" key="1">
    <citation type="submission" date="2015-09" db="EMBL/GenBank/DDBJ databases">
        <title>Draft Genome Sequences of Two Novel Amoeba-resistant Intranuclear Bacteria, Candidatus Berkiella cookevillensis and Candidatus Berkiella aquae.</title>
        <authorList>
            <person name="Mehari Y.T."/>
            <person name="Arivett B.A."/>
            <person name="Farone A.L."/>
            <person name="Gunderson J.H."/>
            <person name="Farone M.B."/>
        </authorList>
    </citation>
    <scope>NUCLEOTIDE SEQUENCE [LARGE SCALE GENOMIC DNA]</scope>
    <source>
        <strain evidence="3">HT99</strain>
    </source>
</reference>
<dbReference type="HAMAP" id="MF_00634">
    <property type="entry name" value="UPF0235"/>
    <property type="match status" value="1"/>
</dbReference>
<evidence type="ECO:0000256" key="2">
    <source>
        <dbReference type="HAMAP-Rule" id="MF_00634"/>
    </source>
</evidence>
<dbReference type="GO" id="GO:0005737">
    <property type="term" value="C:cytoplasm"/>
    <property type="evidence" value="ECO:0007669"/>
    <property type="project" value="TreeGrafter"/>
</dbReference>
<organism evidence="3">
    <name type="scientific">Candidatus Berkiella aquae</name>
    <dbReference type="NCBI Taxonomy" id="295108"/>
    <lineage>
        <taxon>Bacteria</taxon>
        <taxon>Pseudomonadati</taxon>
        <taxon>Pseudomonadota</taxon>
        <taxon>Gammaproteobacteria</taxon>
        <taxon>Candidatus Berkiellales</taxon>
        <taxon>Candidatus Berkiellaceae</taxon>
        <taxon>Candidatus Berkiella</taxon>
    </lineage>
</organism>
<comment type="caution">
    <text evidence="3">The sequence shown here is derived from an EMBL/GenBank/DDBJ whole genome shotgun (WGS) entry which is preliminary data.</text>
</comment>
<dbReference type="Proteomes" id="UP000051497">
    <property type="component" value="Unassembled WGS sequence"/>
</dbReference>
<dbReference type="InterPro" id="IPR003746">
    <property type="entry name" value="DUF167"/>
</dbReference>
<evidence type="ECO:0000313" key="4">
    <source>
        <dbReference type="EMBL" id="MCS5712613.1"/>
    </source>
</evidence>
<evidence type="ECO:0000313" key="5">
    <source>
        <dbReference type="Proteomes" id="UP000051497"/>
    </source>
</evidence>
<protein>
    <recommendedName>
        <fullName evidence="2">UPF0235 protein HT99x_00603</fullName>
    </recommendedName>
</protein>
<dbReference type="RefSeq" id="WP_075065246.1">
    <property type="nucleotide sequence ID" value="NZ_LKAJ02000001.1"/>
</dbReference>
<sequence>MKHHQTARWDKNDLLLYTYIQPKAAADKAIGLFQNAIKIQITAPATDNKANDHLTAWLAKHCKVPTSHVTIESGAHNRYKLVRIQNPKQFPAWLVEWLPKETK</sequence>
<reference evidence="4" key="3">
    <citation type="submission" date="2021-06" db="EMBL/GenBank/DDBJ databases">
        <title>Genomic Description and Analysis of Intracellular Bacteria, Candidatus Berkiella cookevillensis and Candidatus Berkiella aquae.</title>
        <authorList>
            <person name="Kidane D.T."/>
            <person name="Mehari Y.T."/>
            <person name="Rice F.C."/>
            <person name="Arivett B.A."/>
            <person name="Farone A.L."/>
            <person name="Berk S.G."/>
            <person name="Farone M.B."/>
        </authorList>
    </citation>
    <scope>NUCLEOTIDE SEQUENCE</scope>
    <source>
        <strain evidence="4">HT99</strain>
    </source>
</reference>
<dbReference type="Pfam" id="PF02594">
    <property type="entry name" value="DUF167"/>
    <property type="match status" value="1"/>
</dbReference>
<proteinExistence type="inferred from homology"/>
<accession>A0A0Q9Z0Z9</accession>
<dbReference type="EMBL" id="LKAJ02000001">
    <property type="protein sequence ID" value="MCS5712613.1"/>
    <property type="molecule type" value="Genomic_DNA"/>
</dbReference>
<dbReference type="PANTHER" id="PTHR13420:SF7">
    <property type="entry name" value="UPF0235 PROTEIN C15ORF40"/>
    <property type="match status" value="1"/>
</dbReference>
<dbReference type="EMBL" id="LKAJ01000002">
    <property type="protein sequence ID" value="KRG22184.1"/>
    <property type="molecule type" value="Genomic_DNA"/>
</dbReference>
<dbReference type="SUPFAM" id="SSF69786">
    <property type="entry name" value="YggU-like"/>
    <property type="match status" value="1"/>
</dbReference>
<dbReference type="NCBIfam" id="TIGR00251">
    <property type="entry name" value="DUF167 family protein"/>
    <property type="match status" value="1"/>
</dbReference>
<keyword evidence="5" id="KW-1185">Reference proteome</keyword>